<dbReference type="SUPFAM" id="SSF52540">
    <property type="entry name" value="P-loop containing nucleoside triphosphate hydrolases"/>
    <property type="match status" value="1"/>
</dbReference>
<dbReference type="SUPFAM" id="SSF55797">
    <property type="entry name" value="PR-1-like"/>
    <property type="match status" value="1"/>
</dbReference>
<dbReference type="InterPro" id="IPR014044">
    <property type="entry name" value="CAP_dom"/>
</dbReference>
<dbReference type="Gene3D" id="3.40.33.10">
    <property type="entry name" value="CAP"/>
    <property type="match status" value="1"/>
</dbReference>
<feature type="region of interest" description="Disordered" evidence="1">
    <location>
        <begin position="445"/>
        <end position="512"/>
    </location>
</feature>
<reference evidence="4" key="1">
    <citation type="submission" date="2021-05" db="EMBL/GenBank/DDBJ databases">
        <authorList>
            <person name="Pietrasiak N."/>
            <person name="Ward R."/>
            <person name="Stajich J.E."/>
            <person name="Kurbessoian T."/>
        </authorList>
    </citation>
    <scope>NUCLEOTIDE SEQUENCE</scope>
    <source>
        <strain evidence="4">CPER-KK1</strain>
    </source>
</reference>
<dbReference type="EMBL" id="JAHHIF010000087">
    <property type="protein sequence ID" value="MBW4549223.1"/>
    <property type="molecule type" value="Genomic_DNA"/>
</dbReference>
<feature type="compositionally biased region" description="Polar residues" evidence="1">
    <location>
        <begin position="456"/>
        <end position="473"/>
    </location>
</feature>
<dbReference type="Gene3D" id="3.40.50.300">
    <property type="entry name" value="P-loop containing nucleotide triphosphate hydrolases"/>
    <property type="match status" value="1"/>
</dbReference>
<protein>
    <submittedName>
        <fullName evidence="4">AAA-like domain-containing protein</fullName>
    </submittedName>
</protein>
<dbReference type="Pfam" id="PF14516">
    <property type="entry name" value="AAA_35"/>
    <property type="match status" value="1"/>
</dbReference>
<feature type="domain" description="SCP" evidence="3">
    <location>
        <begin position="581"/>
        <end position="703"/>
    </location>
</feature>
<keyword evidence="2" id="KW-1133">Transmembrane helix</keyword>
<dbReference type="CDD" id="cd05379">
    <property type="entry name" value="CAP_bacterial"/>
    <property type="match status" value="1"/>
</dbReference>
<dbReference type="PANTHER" id="PTHR31157:SF1">
    <property type="entry name" value="SCP DOMAIN-CONTAINING PROTEIN"/>
    <property type="match status" value="1"/>
</dbReference>
<accession>A0A951UD89</accession>
<keyword evidence="2" id="KW-0812">Transmembrane</keyword>
<dbReference type="InterPro" id="IPR027417">
    <property type="entry name" value="P-loop_NTPase"/>
</dbReference>
<dbReference type="PANTHER" id="PTHR31157">
    <property type="entry name" value="SCP DOMAIN-CONTAINING PROTEIN"/>
    <property type="match status" value="1"/>
</dbReference>
<organism evidence="4 5">
    <name type="scientific">Symplocastrum torsivum CPER-KK1</name>
    <dbReference type="NCBI Taxonomy" id="450513"/>
    <lineage>
        <taxon>Bacteria</taxon>
        <taxon>Bacillati</taxon>
        <taxon>Cyanobacteriota</taxon>
        <taxon>Cyanophyceae</taxon>
        <taxon>Oscillatoriophycideae</taxon>
        <taxon>Oscillatoriales</taxon>
        <taxon>Microcoleaceae</taxon>
        <taxon>Symplocastrum</taxon>
    </lineage>
</organism>
<dbReference type="InterPro" id="IPR035940">
    <property type="entry name" value="CAP_sf"/>
</dbReference>
<reference evidence="4" key="2">
    <citation type="journal article" date="2022" name="Microbiol. Resour. Announc.">
        <title>Metagenome Sequencing to Explore Phylogenomics of Terrestrial Cyanobacteria.</title>
        <authorList>
            <person name="Ward R.D."/>
            <person name="Stajich J.E."/>
            <person name="Johansen J.R."/>
            <person name="Huntemann M."/>
            <person name="Clum A."/>
            <person name="Foster B."/>
            <person name="Foster B."/>
            <person name="Roux S."/>
            <person name="Palaniappan K."/>
            <person name="Varghese N."/>
            <person name="Mukherjee S."/>
            <person name="Reddy T.B.K."/>
            <person name="Daum C."/>
            <person name="Copeland A."/>
            <person name="Chen I.A."/>
            <person name="Ivanova N.N."/>
            <person name="Kyrpides N.C."/>
            <person name="Shapiro N."/>
            <person name="Eloe-Fadrosh E.A."/>
            <person name="Pietrasiak N."/>
        </authorList>
    </citation>
    <scope>NUCLEOTIDE SEQUENCE</scope>
    <source>
        <strain evidence="4">CPER-KK1</strain>
    </source>
</reference>
<evidence type="ECO:0000313" key="4">
    <source>
        <dbReference type="EMBL" id="MBW4549223.1"/>
    </source>
</evidence>
<comment type="caution">
    <text evidence="4">The sequence shown here is derived from an EMBL/GenBank/DDBJ whole genome shotgun (WGS) entry which is preliminary data.</text>
</comment>
<evidence type="ECO:0000259" key="3">
    <source>
        <dbReference type="Pfam" id="PF00188"/>
    </source>
</evidence>
<dbReference type="Pfam" id="PF00188">
    <property type="entry name" value="CAP"/>
    <property type="match status" value="1"/>
</dbReference>
<sequence>MSDAPNSGNQYQVGGSLPESATTYVKRQADKDFYEGLRAGEFCYVLNSRQMGKSSLRVQTMKSLKEEGVACAAIEMRELCSYQVTKDEFYGGFISRLVSEFNLKIDLSDWWNKQGLISSAERLSKFMSEELLDNVIQKIVIFVDEIDSILNLEFKDDFFAFLRSCFENRAKNTNYNRLTFALLGVAAPADLITDRINLTFNIASRFIELTGFELEQTEPLQKGLQGKVSNPKAVMEQVLRWTGGQPFLTQRVCQLVSSHKLIHDWKEAKYVEKIVHEQIVENWQAKDEQQHLTTISERILRREDKTLRLLKLYQRILQQREIIADDSSEQLELRLSGLVVKQKGKLKAYNRLYQLVFNRDWVNRALKDQEINRASDGRLSQVREVVEILASKLFSFRLTSRFNYIKLLFIIVTPVGITTIAGLVLSEDFRCTVGFRSDSCLQEPNYTRKTGDTPAIQPSTPAIQPPTRTIQPSTPAIQPPTRTIQPPTRTIQPPTRTIQPSTPAIQPPTRTIQPSTPAIQPSTPAIQPSTPAIQPPTPAIQPPTPAIQPPTRIIQPPTRIIQPPKVPDYPLNSGDFGQRVLDLINIERKKNDLPPLSLNPQLTAAAQGHSQDMALQDYFSHIKPNGSTAWYRINATGYQSSKVAANIAVGMSTPEALVTEWMNSPGQRANILNPELKEIGIGYYFLADDTGKVNYHHYWTQVFGYS</sequence>
<feature type="transmembrane region" description="Helical" evidence="2">
    <location>
        <begin position="404"/>
        <end position="425"/>
    </location>
</feature>
<name>A0A951UD89_9CYAN</name>
<gene>
    <name evidence="4" type="ORF">KME25_33180</name>
</gene>
<keyword evidence="2" id="KW-0472">Membrane</keyword>
<evidence type="ECO:0000256" key="2">
    <source>
        <dbReference type="SAM" id="Phobius"/>
    </source>
</evidence>
<proteinExistence type="predicted"/>
<evidence type="ECO:0000313" key="5">
    <source>
        <dbReference type="Proteomes" id="UP000753908"/>
    </source>
</evidence>
<dbReference type="Proteomes" id="UP000753908">
    <property type="component" value="Unassembled WGS sequence"/>
</dbReference>
<feature type="compositionally biased region" description="Low complexity" evidence="1">
    <location>
        <begin position="474"/>
        <end position="503"/>
    </location>
</feature>
<dbReference type="AlphaFoldDB" id="A0A951UD89"/>
<evidence type="ECO:0000256" key="1">
    <source>
        <dbReference type="SAM" id="MobiDB-lite"/>
    </source>
</evidence>